<feature type="coiled-coil region" evidence="8">
    <location>
        <begin position="356"/>
        <end position="401"/>
    </location>
</feature>
<dbReference type="GO" id="GO:0060090">
    <property type="term" value="F:molecular adaptor activity"/>
    <property type="evidence" value="ECO:0007669"/>
    <property type="project" value="EnsemblFungi"/>
</dbReference>
<evidence type="ECO:0000259" key="9">
    <source>
        <dbReference type="PROSITE" id="PS51719"/>
    </source>
</evidence>
<dbReference type="InParanoid" id="H2AUU5"/>
<dbReference type="GO" id="GO:1903475">
    <property type="term" value="P:mitotic actomyosin contractile ring assembly"/>
    <property type="evidence" value="ECO:0007669"/>
    <property type="project" value="EnsemblFungi"/>
</dbReference>
<dbReference type="FunFam" id="3.40.50.300:FF:000162">
    <property type="entry name" value="septin-7 isoform X1"/>
    <property type="match status" value="1"/>
</dbReference>
<keyword evidence="4 8" id="KW-0175">Coiled coil</keyword>
<dbReference type="GO" id="GO:0000921">
    <property type="term" value="P:septin ring assembly"/>
    <property type="evidence" value="ECO:0007669"/>
    <property type="project" value="EnsemblFungi"/>
</dbReference>
<dbReference type="GO" id="GO:0070273">
    <property type="term" value="F:phosphatidylinositol-4-phosphate binding"/>
    <property type="evidence" value="ECO:0007669"/>
    <property type="project" value="EnsemblFungi"/>
</dbReference>
<comment type="subcellular location">
    <subcellularLocation>
        <location evidence="1">Bud neck</location>
    </subcellularLocation>
</comment>
<dbReference type="CDD" id="cd01850">
    <property type="entry name" value="CDC_Septin"/>
    <property type="match status" value="1"/>
</dbReference>
<dbReference type="PANTHER" id="PTHR18884">
    <property type="entry name" value="SEPTIN"/>
    <property type="match status" value="1"/>
</dbReference>
<dbReference type="KEGG" id="kaf:KAFR_0D04980"/>
<evidence type="ECO:0000256" key="1">
    <source>
        <dbReference type="ARBA" id="ARBA00004266"/>
    </source>
</evidence>
<evidence type="ECO:0000313" key="11">
    <source>
        <dbReference type="Proteomes" id="UP000005220"/>
    </source>
</evidence>
<dbReference type="GO" id="GO:0010314">
    <property type="term" value="F:phosphatidylinositol-5-phosphate binding"/>
    <property type="evidence" value="ECO:0007669"/>
    <property type="project" value="EnsemblFungi"/>
</dbReference>
<comment type="similarity">
    <text evidence="7">Belongs to the TRAFAC class TrmE-Era-EngA-EngB-Septin-like GTPase superfamily. Septin GTPase family.</text>
</comment>
<dbReference type="EMBL" id="HE650824">
    <property type="protein sequence ID" value="CCF58145.1"/>
    <property type="molecule type" value="Genomic_DNA"/>
</dbReference>
<dbReference type="GO" id="GO:1990317">
    <property type="term" value="C:Gin4 complex"/>
    <property type="evidence" value="ECO:0007669"/>
    <property type="project" value="EnsemblFungi"/>
</dbReference>
<dbReference type="PROSITE" id="PS51719">
    <property type="entry name" value="G_SEPTIN"/>
    <property type="match status" value="1"/>
</dbReference>
<dbReference type="GO" id="GO:0005621">
    <property type="term" value="C:cellular bud scar"/>
    <property type="evidence" value="ECO:0007669"/>
    <property type="project" value="EnsemblFungi"/>
</dbReference>
<dbReference type="Gene3D" id="3.40.50.300">
    <property type="entry name" value="P-loop containing nucleotide triphosphate hydrolases"/>
    <property type="match status" value="1"/>
</dbReference>
<dbReference type="GO" id="GO:0032160">
    <property type="term" value="C:septin filament array"/>
    <property type="evidence" value="ECO:0007669"/>
    <property type="project" value="EnsemblFungi"/>
</dbReference>
<dbReference type="Proteomes" id="UP000005220">
    <property type="component" value="Chromosome 4"/>
</dbReference>
<evidence type="ECO:0000256" key="5">
    <source>
        <dbReference type="ARBA" id="ARBA00023134"/>
    </source>
</evidence>
<evidence type="ECO:0000256" key="8">
    <source>
        <dbReference type="SAM" id="Coils"/>
    </source>
</evidence>
<keyword evidence="5 7" id="KW-0342">GTP-binding</keyword>
<dbReference type="STRING" id="1071382.H2AUU5"/>
<dbReference type="HOGENOM" id="CLU_017718_8_0_1"/>
<proteinExistence type="inferred from homology"/>
<dbReference type="GO" id="GO:0005525">
    <property type="term" value="F:GTP binding"/>
    <property type="evidence" value="ECO:0007669"/>
    <property type="project" value="UniProtKB-KW"/>
</dbReference>
<name>H2AUU5_KAZAF</name>
<dbReference type="GO" id="GO:0031105">
    <property type="term" value="C:septin complex"/>
    <property type="evidence" value="ECO:0007669"/>
    <property type="project" value="EnsemblFungi"/>
</dbReference>
<dbReference type="InterPro" id="IPR016491">
    <property type="entry name" value="Septin"/>
</dbReference>
<evidence type="ECO:0000256" key="4">
    <source>
        <dbReference type="ARBA" id="ARBA00023054"/>
    </source>
</evidence>
<evidence type="ECO:0000256" key="7">
    <source>
        <dbReference type="RuleBase" id="RU004560"/>
    </source>
</evidence>
<sequence>MTTSSTVAPAPASQQFVGISNLPNQRYKIVSENGGHFTLMICGESGLGKTTFINTLFQTTLKQSDPQRRHSQPIQKTVEIDILRAELVEKKFKLKVNVIDTPGFGDNVNNSKAWQPIVDFIDDQHDSFMRQEQQPFRDVKFDLRVHAVLYFIKPTGHGLKPIDIETMKRISTRANLIPVIAKADTLTSNELQIFKNRIRQVIEAQEIRIFTPPLESNVDSSDITNNQDVAAIEHARQLIESMPFAIIGSTQKFDNGSGQLVLARKYPWGLVEVENDLHCDFRKLRSLVLRTYLLDLILTTNELHYETYRRLRLEGNENPNDADPSIPLRAPLRKLSHNPKFKEEENMLKKYFTDQVKAEEQRFRQWEQNIVNERVKLNTDLEELQNKIKKLEEQNKLLQSRKR</sequence>
<keyword evidence="3 7" id="KW-0547">Nucleotide-binding</keyword>
<evidence type="ECO:0000256" key="2">
    <source>
        <dbReference type="ARBA" id="ARBA00022618"/>
    </source>
</evidence>
<dbReference type="SUPFAM" id="SSF52540">
    <property type="entry name" value="P-loop containing nucleoside triphosphate hydrolases"/>
    <property type="match status" value="1"/>
</dbReference>
<evidence type="ECO:0000313" key="10">
    <source>
        <dbReference type="EMBL" id="CCF58145.1"/>
    </source>
</evidence>
<dbReference type="GO" id="GO:0030011">
    <property type="term" value="P:maintenance of cell polarity"/>
    <property type="evidence" value="ECO:0007669"/>
    <property type="project" value="EnsemblFungi"/>
</dbReference>
<protein>
    <recommendedName>
        <fullName evidence="9">Septin-type G domain-containing protein</fullName>
    </recommendedName>
</protein>
<dbReference type="OrthoDB" id="416553at2759"/>
<gene>
    <name evidence="10" type="primary">KAFR0D04980</name>
    <name evidence="10" type="ORF">KAFR_0D04980</name>
</gene>
<accession>H2AUU5</accession>
<feature type="domain" description="Septin-type G" evidence="9">
    <location>
        <begin position="33"/>
        <end position="315"/>
    </location>
</feature>
<evidence type="ECO:0000256" key="3">
    <source>
        <dbReference type="ARBA" id="ARBA00022741"/>
    </source>
</evidence>
<dbReference type="GO" id="GO:0003924">
    <property type="term" value="F:GTPase activity"/>
    <property type="evidence" value="ECO:0007669"/>
    <property type="project" value="EnsemblFungi"/>
</dbReference>
<dbReference type="PIRSF" id="PIRSF006698">
    <property type="entry name" value="Septin"/>
    <property type="match status" value="1"/>
</dbReference>
<dbReference type="Pfam" id="PF00735">
    <property type="entry name" value="Septin"/>
    <property type="match status" value="1"/>
</dbReference>
<dbReference type="RefSeq" id="XP_003957280.1">
    <property type="nucleotide sequence ID" value="XM_003957231.1"/>
</dbReference>
<keyword evidence="6" id="KW-0131">Cell cycle</keyword>
<dbReference type="FunCoup" id="H2AUU5">
    <property type="interactions" value="202"/>
</dbReference>
<dbReference type="GeneID" id="13882547"/>
<reference evidence="10 11" key="1">
    <citation type="journal article" date="2011" name="Proc. Natl. Acad. Sci. U.S.A.">
        <title>Evolutionary erosion of yeast sex chromosomes by mating-type switching accidents.</title>
        <authorList>
            <person name="Gordon J.L."/>
            <person name="Armisen D."/>
            <person name="Proux-Wera E."/>
            <person name="Oheigeartaigh S.S."/>
            <person name="Byrne K.P."/>
            <person name="Wolfe K.H."/>
        </authorList>
    </citation>
    <scope>NUCLEOTIDE SEQUENCE [LARGE SCALE GENOMIC DNA]</scope>
    <source>
        <strain evidence="11">ATCC 22294 / BCRC 22015 / CBS 2517 / CECT 1963 / NBRC 1671 / NRRL Y-8276</strain>
    </source>
</reference>
<dbReference type="InterPro" id="IPR030379">
    <property type="entry name" value="G_SEPTIN_dom"/>
</dbReference>
<dbReference type="InterPro" id="IPR027417">
    <property type="entry name" value="P-loop_NTPase"/>
</dbReference>
<dbReference type="GO" id="GO:0005200">
    <property type="term" value="F:structural constituent of cytoskeleton"/>
    <property type="evidence" value="ECO:0007669"/>
    <property type="project" value="EnsemblFungi"/>
</dbReference>
<dbReference type="AlphaFoldDB" id="H2AUU5"/>
<dbReference type="eggNOG" id="KOG2655">
    <property type="taxonomic scope" value="Eukaryota"/>
</dbReference>
<evidence type="ECO:0000256" key="6">
    <source>
        <dbReference type="ARBA" id="ARBA00023306"/>
    </source>
</evidence>
<organism evidence="10 11">
    <name type="scientific">Kazachstania africana (strain ATCC 22294 / BCRC 22015 / CBS 2517 / CECT 1963 / NBRC 1671 / NRRL Y-8276)</name>
    <name type="common">Yeast</name>
    <name type="synonym">Kluyveromyces africanus</name>
    <dbReference type="NCBI Taxonomy" id="1071382"/>
    <lineage>
        <taxon>Eukaryota</taxon>
        <taxon>Fungi</taxon>
        <taxon>Dikarya</taxon>
        <taxon>Ascomycota</taxon>
        <taxon>Saccharomycotina</taxon>
        <taxon>Saccharomycetes</taxon>
        <taxon>Saccharomycetales</taxon>
        <taxon>Saccharomycetaceae</taxon>
        <taxon>Kazachstania</taxon>
    </lineage>
</organism>
<dbReference type="GO" id="GO:0005937">
    <property type="term" value="C:mating projection"/>
    <property type="evidence" value="ECO:0007669"/>
    <property type="project" value="EnsemblFungi"/>
</dbReference>
<keyword evidence="11" id="KW-1185">Reference proteome</keyword>
<keyword evidence="2" id="KW-0132">Cell division</keyword>